<gene>
    <name evidence="1" type="ORF">c7_R541</name>
</gene>
<protein>
    <submittedName>
        <fullName evidence="1">Putative nuclease</fullName>
    </submittedName>
</protein>
<sequence>MIKKISKGQDSEIKIDIIQILLIEPKKY</sequence>
<dbReference type="EMBL" id="JN885991">
    <property type="protein sequence ID" value="AEX61604.1"/>
    <property type="molecule type" value="Genomic_DNA"/>
</dbReference>
<name>H2EB31_9VIRU</name>
<evidence type="ECO:0000313" key="1">
    <source>
        <dbReference type="EMBL" id="AEX61604.1"/>
    </source>
</evidence>
<reference evidence="1" key="1">
    <citation type="submission" date="2011-10" db="EMBL/GenBank/DDBJ databases">
        <title>Provirophages and transpovirons: unique mobilome of giant viruses.</title>
        <authorList>
            <person name="Desnues C."/>
            <person name="LaScola B."/>
            <person name="Yutin N."/>
            <person name="Fournous G."/>
            <person name="Koonin E."/>
            <person name="Raoult D."/>
        </authorList>
    </citation>
    <scope>NUCLEOTIDE SEQUENCE</scope>
    <source>
        <strain evidence="1">Mv13-c7</strain>
    </source>
</reference>
<accession>H2EB31</accession>
<proteinExistence type="predicted"/>
<organism evidence="1">
    <name type="scientific">Megavirus courdo7</name>
    <dbReference type="NCBI Taxonomy" id="1128135"/>
    <lineage>
        <taxon>Viruses</taxon>
        <taxon>Varidnaviria</taxon>
        <taxon>Bamfordvirae</taxon>
        <taxon>Nucleocytoviricota</taxon>
        <taxon>Megaviricetes</taxon>
        <taxon>Imitervirales</taxon>
        <taxon>Mimiviridae</taxon>
        <taxon>Megamimivirinae</taxon>
        <taxon>Megavirus</taxon>
    </lineage>
</organism>